<gene>
    <name evidence="2" type="ORF">FNB15_18185</name>
</gene>
<dbReference type="EMBL" id="CP041636">
    <property type="protein sequence ID" value="QDO99079.1"/>
    <property type="molecule type" value="Genomic_DNA"/>
</dbReference>
<dbReference type="Proteomes" id="UP000317496">
    <property type="component" value="Chromosome"/>
</dbReference>
<evidence type="ECO:0008006" key="4">
    <source>
        <dbReference type="Google" id="ProtNLM"/>
    </source>
</evidence>
<keyword evidence="3" id="KW-1185">Reference proteome</keyword>
<accession>A0A516H5K5</accession>
<evidence type="ECO:0000256" key="1">
    <source>
        <dbReference type="SAM" id="SignalP"/>
    </source>
</evidence>
<feature type="signal peptide" evidence="1">
    <location>
        <begin position="1"/>
        <end position="25"/>
    </location>
</feature>
<feature type="chain" id="PRO_5021895816" description="DUF1311 domain-containing protein" evidence="1">
    <location>
        <begin position="26"/>
        <end position="173"/>
    </location>
</feature>
<keyword evidence="1" id="KW-0732">Signal</keyword>
<evidence type="ECO:0000313" key="2">
    <source>
        <dbReference type="EMBL" id="QDO99079.1"/>
    </source>
</evidence>
<name>A0A516H5K5_9PROT</name>
<dbReference type="AlphaFoldDB" id="A0A516H5K5"/>
<sequence length="173" mass="19687">MMRILLRTLLLSCALTTLIGATALAQGQAPGREGAARANKACFNQKEAEAEAEVRTGIQLREILRRCVQIDPDGQAYLNDWYAFDQENGDRLRNAVELRRAALSRIFTTRSQAQQWETDSAVATTKPLQTNEAVCKSTYDIVERIKKDKWNGFKYYARLQEQILIYDLPLCKK</sequence>
<dbReference type="RefSeq" id="WP_144258075.1">
    <property type="nucleotide sequence ID" value="NZ_CP041636.1"/>
</dbReference>
<proteinExistence type="predicted"/>
<organism evidence="2 3">
    <name type="scientific">Ferrovibrio terrae</name>
    <dbReference type="NCBI Taxonomy" id="2594003"/>
    <lineage>
        <taxon>Bacteria</taxon>
        <taxon>Pseudomonadati</taxon>
        <taxon>Pseudomonadota</taxon>
        <taxon>Alphaproteobacteria</taxon>
        <taxon>Rhodospirillales</taxon>
        <taxon>Rhodospirillaceae</taxon>
        <taxon>Ferrovibrio</taxon>
    </lineage>
</organism>
<evidence type="ECO:0000313" key="3">
    <source>
        <dbReference type="Proteomes" id="UP000317496"/>
    </source>
</evidence>
<protein>
    <recommendedName>
        <fullName evidence="4">DUF1311 domain-containing protein</fullName>
    </recommendedName>
</protein>
<dbReference type="KEGG" id="fer:FNB15_18185"/>
<reference evidence="2 3" key="1">
    <citation type="submission" date="2019-07" db="EMBL/GenBank/DDBJ databases">
        <title>Genome sequencing for Ferrovibrio sp. K5.</title>
        <authorList>
            <person name="Park S.-J."/>
        </authorList>
    </citation>
    <scope>NUCLEOTIDE SEQUENCE [LARGE SCALE GENOMIC DNA]</scope>
    <source>
        <strain evidence="2 3">K5</strain>
    </source>
</reference>